<proteinExistence type="predicted"/>
<reference evidence="2" key="1">
    <citation type="submission" date="2022-11" db="EMBL/GenBank/DDBJ databases">
        <title>Genome Resource of Sclerotinia nivalis Strain SnTB1, a Plant Pathogen Isolated from American Ginseng.</title>
        <authorList>
            <person name="Fan S."/>
        </authorList>
    </citation>
    <scope>NUCLEOTIDE SEQUENCE</scope>
    <source>
        <strain evidence="2">SnTB1</strain>
    </source>
</reference>
<evidence type="ECO:0000313" key="2">
    <source>
        <dbReference type="EMBL" id="KAJ8067610.1"/>
    </source>
</evidence>
<feature type="compositionally biased region" description="Low complexity" evidence="1">
    <location>
        <begin position="51"/>
        <end position="63"/>
    </location>
</feature>
<feature type="region of interest" description="Disordered" evidence="1">
    <location>
        <begin position="33"/>
        <end position="72"/>
    </location>
</feature>
<sequence length="111" mass="12360">MGKKSPPTYGIQRQSSSQRYYLDLLHNSLHTIGGYEDSEEQPPSYSCTDEVTSSTSVNSATNAQSLGAGHRSPPMTLIAANFELVSEIFLRICLLCMIWFESKLNTHRDTT</sequence>
<dbReference type="Proteomes" id="UP001152300">
    <property type="component" value="Unassembled WGS sequence"/>
</dbReference>
<keyword evidence="3" id="KW-1185">Reference proteome</keyword>
<name>A0A9X0ARG6_9HELO</name>
<protein>
    <submittedName>
        <fullName evidence="2">Uncharacterized protein</fullName>
    </submittedName>
</protein>
<evidence type="ECO:0000256" key="1">
    <source>
        <dbReference type="SAM" id="MobiDB-lite"/>
    </source>
</evidence>
<evidence type="ECO:0000313" key="3">
    <source>
        <dbReference type="Proteomes" id="UP001152300"/>
    </source>
</evidence>
<dbReference type="AlphaFoldDB" id="A0A9X0ARG6"/>
<gene>
    <name evidence="2" type="ORF">OCU04_003220</name>
</gene>
<accession>A0A9X0ARG6</accession>
<comment type="caution">
    <text evidence="2">The sequence shown here is derived from an EMBL/GenBank/DDBJ whole genome shotgun (WGS) entry which is preliminary data.</text>
</comment>
<organism evidence="2 3">
    <name type="scientific">Sclerotinia nivalis</name>
    <dbReference type="NCBI Taxonomy" id="352851"/>
    <lineage>
        <taxon>Eukaryota</taxon>
        <taxon>Fungi</taxon>
        <taxon>Dikarya</taxon>
        <taxon>Ascomycota</taxon>
        <taxon>Pezizomycotina</taxon>
        <taxon>Leotiomycetes</taxon>
        <taxon>Helotiales</taxon>
        <taxon>Sclerotiniaceae</taxon>
        <taxon>Sclerotinia</taxon>
    </lineage>
</organism>
<feature type="compositionally biased region" description="Polar residues" evidence="1">
    <location>
        <begin position="41"/>
        <end position="50"/>
    </location>
</feature>
<dbReference type="EMBL" id="JAPEIS010000003">
    <property type="protein sequence ID" value="KAJ8067610.1"/>
    <property type="molecule type" value="Genomic_DNA"/>
</dbReference>